<gene>
    <name evidence="4" type="ORF">ENX03_02345</name>
</gene>
<comment type="caution">
    <text evidence="4">The sequence shown here is derived from an EMBL/GenBank/DDBJ whole genome shotgun (WGS) entry which is preliminary data.</text>
</comment>
<evidence type="ECO:0000313" key="4">
    <source>
        <dbReference type="EMBL" id="HFT92781.1"/>
    </source>
</evidence>
<dbReference type="PROSITE" id="PS51194">
    <property type="entry name" value="HELICASE_CTER"/>
    <property type="match status" value="1"/>
</dbReference>
<keyword evidence="4" id="KW-0067">ATP-binding</keyword>
<protein>
    <submittedName>
        <fullName evidence="4">DEAD/DEAH box helicase</fullName>
    </submittedName>
</protein>
<accession>A0A7C3LTS6</accession>
<dbReference type="GO" id="GO:0004386">
    <property type="term" value="F:helicase activity"/>
    <property type="evidence" value="ECO:0007669"/>
    <property type="project" value="UniProtKB-KW"/>
</dbReference>
<reference evidence="4" key="1">
    <citation type="journal article" date="2020" name="mSystems">
        <title>Genome- and Community-Level Interaction Insights into Carbon Utilization and Element Cycling Functions of Hydrothermarchaeota in Hydrothermal Sediment.</title>
        <authorList>
            <person name="Zhou Z."/>
            <person name="Liu Y."/>
            <person name="Xu W."/>
            <person name="Pan J."/>
            <person name="Luo Z.H."/>
            <person name="Li M."/>
        </authorList>
    </citation>
    <scope>NUCLEOTIDE SEQUENCE [LARGE SCALE GENOMIC DNA]</scope>
    <source>
        <strain evidence="4">SpSt-902</strain>
    </source>
</reference>
<proteinExistence type="predicted"/>
<dbReference type="Pfam" id="PF00271">
    <property type="entry name" value="Helicase_C"/>
    <property type="match status" value="1"/>
</dbReference>
<dbReference type="CDD" id="cd18793">
    <property type="entry name" value="SF2_C_SNF"/>
    <property type="match status" value="1"/>
</dbReference>
<feature type="domain" description="Helicase C-terminal" evidence="3">
    <location>
        <begin position="861"/>
        <end position="1025"/>
    </location>
</feature>
<dbReference type="PROSITE" id="PS51192">
    <property type="entry name" value="HELICASE_ATP_BIND_1"/>
    <property type="match status" value="1"/>
</dbReference>
<dbReference type="EMBL" id="DTMM01000045">
    <property type="protein sequence ID" value="HFT92781.1"/>
    <property type="molecule type" value="Genomic_DNA"/>
</dbReference>
<keyword evidence="4" id="KW-0547">Nucleotide-binding</keyword>
<evidence type="ECO:0000259" key="3">
    <source>
        <dbReference type="PROSITE" id="PS51194"/>
    </source>
</evidence>
<sequence>MEEENGRLSVSLSLDGDEGAEKISVSYSRRPEGVCGSCGRCSASWVLLADACQHLHGGAFLYLVKIEESLSRKSPEPPPQTSSTFRDYAPSRPSGLFLVRFSSDWGFLIRTGLRSALSHRSYLDWTNRLRHPAAHRLPEYPIWKAIHEGFFLEDIREWSGERYPVFFPKNGSPFTGLIESGRLSLYRPGETHPLRLSAAVDNWRYVGRWSSSDEGFLFQGEWCLGEETVNGWQTQWLERKHCRLLEAPSCLYVLPGNPSLPPSLKGLLEINPHTPLPLPATAEKLAISLELRGHPRLAFQWGHGSLEEAFGIREDWKPQMDVQPLEGQSIRIFPYVRIGEVRVPLFGPDRIAQPDFQMVSESGKTLLLKRDRQSELLLRNVVEKAVRKSSTTAWIYLSEEESRGFWRSSWPEIEKAGFCRSTDEAHSGILLPGPINCHVRLESGEGPELLAQGYLEAGDRIFPLPALREEGEDPLVKLSENDSILFDRVASEQAEMLRLLFQLDSDGKSWITPHAAGMILLHRPDVDVRVEEEVRKQIRPFLDPSPSTLREEDAGPSFAGVLRTYQKQGVGWLLSLLEKGLPGVLADEMGLGKTVTVLAFLSRALPAIGPGPVLVVVPASLVYNWEKEVRQFVPELSCQIYHGSQRQATAGDFSGTQLWITTYGTVRNDIDRLSERSFSMVILDEAQNIKNPESGTSVAVSRLKGGFRLLMTGTPVENHLLDLWSLFRFLFPGLLGTRRFFEERYVQGKGGSLWQKERIHWLKSLVGPLILRRTKKDVLSDLPEKTLVDHWVDPGEDERTAYRMILQKGKEELRVFSGDRKVFRMNMLALLLKLRLFCCHPDLVLGKGQIQIPSPAKFLEMLEKTREALEDGHRVLIFSQFTGMLDILGDALEREGVGFYRLDGQTTPRERQRLVDRFQEENPSGPSVFLASLKAGGVGLTLTNADFVFHYDPWWNPQVENQATDRAHRIGQKRPVFVYRFLTRGTVEEKVKALKDEKLLLFDMVMGEVDPASEDGFSRQLENILEWIP</sequence>
<dbReference type="GO" id="GO:0005524">
    <property type="term" value="F:ATP binding"/>
    <property type="evidence" value="ECO:0007669"/>
    <property type="project" value="InterPro"/>
</dbReference>
<dbReference type="GO" id="GO:0016787">
    <property type="term" value="F:hydrolase activity"/>
    <property type="evidence" value="ECO:0007669"/>
    <property type="project" value="UniProtKB-KW"/>
</dbReference>
<organism evidence="4">
    <name type="scientific">Leptospirillum ferriphilum</name>
    <dbReference type="NCBI Taxonomy" id="178606"/>
    <lineage>
        <taxon>Bacteria</taxon>
        <taxon>Pseudomonadati</taxon>
        <taxon>Nitrospirota</taxon>
        <taxon>Nitrospiria</taxon>
        <taxon>Nitrospirales</taxon>
        <taxon>Nitrospiraceae</taxon>
        <taxon>Leptospirillum</taxon>
    </lineage>
</organism>
<dbReference type="SMART" id="SM00490">
    <property type="entry name" value="HELICc"/>
    <property type="match status" value="1"/>
</dbReference>
<dbReference type="InterPro" id="IPR049730">
    <property type="entry name" value="SNF2/RAD54-like_C"/>
</dbReference>
<feature type="domain" description="Helicase ATP-binding" evidence="2">
    <location>
        <begin position="574"/>
        <end position="733"/>
    </location>
</feature>
<dbReference type="PANTHER" id="PTHR10799">
    <property type="entry name" value="SNF2/RAD54 HELICASE FAMILY"/>
    <property type="match status" value="1"/>
</dbReference>
<dbReference type="InterPro" id="IPR001650">
    <property type="entry name" value="Helicase_C-like"/>
</dbReference>
<dbReference type="Pfam" id="PF00176">
    <property type="entry name" value="SNF2-rel_dom"/>
    <property type="match status" value="1"/>
</dbReference>
<evidence type="ECO:0000256" key="1">
    <source>
        <dbReference type="ARBA" id="ARBA00022801"/>
    </source>
</evidence>
<dbReference type="Gene3D" id="3.40.50.10810">
    <property type="entry name" value="Tandem AAA-ATPase domain"/>
    <property type="match status" value="1"/>
</dbReference>
<evidence type="ECO:0000259" key="2">
    <source>
        <dbReference type="PROSITE" id="PS51192"/>
    </source>
</evidence>
<dbReference type="Gene3D" id="3.40.50.300">
    <property type="entry name" value="P-loop containing nucleotide triphosphate hydrolases"/>
    <property type="match status" value="1"/>
</dbReference>
<dbReference type="AlphaFoldDB" id="A0A7C3LTS6"/>
<dbReference type="InterPro" id="IPR000330">
    <property type="entry name" value="SNF2_N"/>
</dbReference>
<dbReference type="SMART" id="SM00487">
    <property type="entry name" value="DEXDc"/>
    <property type="match status" value="1"/>
</dbReference>
<name>A0A7C3LTS6_9BACT</name>
<keyword evidence="4" id="KW-0347">Helicase</keyword>
<dbReference type="InterPro" id="IPR014001">
    <property type="entry name" value="Helicase_ATP-bd"/>
</dbReference>
<dbReference type="InterPro" id="IPR038718">
    <property type="entry name" value="SNF2-like_sf"/>
</dbReference>
<dbReference type="InterPro" id="IPR027417">
    <property type="entry name" value="P-loop_NTPase"/>
</dbReference>
<dbReference type="SUPFAM" id="SSF52540">
    <property type="entry name" value="P-loop containing nucleoside triphosphate hydrolases"/>
    <property type="match status" value="2"/>
</dbReference>
<keyword evidence="1" id="KW-0378">Hydrolase</keyword>